<evidence type="ECO:0008006" key="5">
    <source>
        <dbReference type="Google" id="ProtNLM"/>
    </source>
</evidence>
<evidence type="ECO:0000256" key="3">
    <source>
        <dbReference type="SAM" id="Phobius"/>
    </source>
</evidence>
<dbReference type="AlphaFoldDB" id="A0A381W5L1"/>
<dbReference type="InterPro" id="IPR003798">
    <property type="entry name" value="DNA_recombination_RmuC"/>
</dbReference>
<evidence type="ECO:0000256" key="1">
    <source>
        <dbReference type="ARBA" id="ARBA00023054"/>
    </source>
</evidence>
<dbReference type="EMBL" id="UINC01010784">
    <property type="protein sequence ID" value="SVA47849.1"/>
    <property type="molecule type" value="Genomic_DNA"/>
</dbReference>
<keyword evidence="1" id="KW-0175">Coiled coil</keyword>
<keyword evidence="3" id="KW-0472">Membrane</keyword>
<evidence type="ECO:0000256" key="2">
    <source>
        <dbReference type="ARBA" id="ARBA00023172"/>
    </source>
</evidence>
<dbReference type="Pfam" id="PF02646">
    <property type="entry name" value="RmuC"/>
    <property type="match status" value="1"/>
</dbReference>
<dbReference type="GO" id="GO:0006310">
    <property type="term" value="P:DNA recombination"/>
    <property type="evidence" value="ECO:0007669"/>
    <property type="project" value="UniProtKB-KW"/>
</dbReference>
<feature type="transmembrane region" description="Helical" evidence="3">
    <location>
        <begin position="6"/>
        <end position="24"/>
    </location>
</feature>
<proteinExistence type="predicted"/>
<sequence length="412" mass="46410">MEAVGLSYIVLGLIVGGGFGWMLAKQRMSGEVIRSEERIRAKEEAVVANEEKVKAEIENLVTDIGRKSSEDFLKLAEERLGKVQTSAEKDNDARKKELDEMLRPMTESLASLDQATKDLEKERSDAYSGMLRHLKLLEEQTDRLGSEARNLSTSLRKSSSVRGDWGEIALRNLLEMAGMTKHTDFLEQKGVEGGRPDFVVRLPGDGAIPIDAKTSGKHYLEALEEENLAQRQAKLTEHAKAMRSRVNELTRREYLSKVEGRAEFVVMFVPSEALISVAFEMDPDLHEDAMDRGVIISSPASMIAILRTAALYWQQVRFAEDAKEVVDVAREFYMRMATWSEHFSEVGKRLDKATDFYNKAVGSWERSVLPQGRKLEELDVSTNLPKTLVDQNPVADEVRMPTVIEVEAEEEE</sequence>
<keyword evidence="2" id="KW-0233">DNA recombination</keyword>
<keyword evidence="3" id="KW-1133">Transmembrane helix</keyword>
<evidence type="ECO:0000313" key="4">
    <source>
        <dbReference type="EMBL" id="SVA47849.1"/>
    </source>
</evidence>
<protein>
    <recommendedName>
        <fullName evidence="5">DNA recombination protein RmuC</fullName>
    </recommendedName>
</protein>
<reference evidence="4" key="1">
    <citation type="submission" date="2018-05" db="EMBL/GenBank/DDBJ databases">
        <authorList>
            <person name="Lanie J.A."/>
            <person name="Ng W.-L."/>
            <person name="Kazmierczak K.M."/>
            <person name="Andrzejewski T.M."/>
            <person name="Davidsen T.M."/>
            <person name="Wayne K.J."/>
            <person name="Tettelin H."/>
            <person name="Glass J.I."/>
            <person name="Rusch D."/>
            <person name="Podicherti R."/>
            <person name="Tsui H.-C.T."/>
            <person name="Winkler M.E."/>
        </authorList>
    </citation>
    <scope>NUCLEOTIDE SEQUENCE</scope>
</reference>
<dbReference type="PANTHER" id="PTHR30563">
    <property type="entry name" value="DNA RECOMBINATION PROTEIN RMUC"/>
    <property type="match status" value="1"/>
</dbReference>
<organism evidence="4">
    <name type="scientific">marine metagenome</name>
    <dbReference type="NCBI Taxonomy" id="408172"/>
    <lineage>
        <taxon>unclassified sequences</taxon>
        <taxon>metagenomes</taxon>
        <taxon>ecological metagenomes</taxon>
    </lineage>
</organism>
<accession>A0A381W5L1</accession>
<dbReference type="PANTHER" id="PTHR30563:SF0">
    <property type="entry name" value="DNA RECOMBINATION PROTEIN RMUC"/>
    <property type="match status" value="1"/>
</dbReference>
<gene>
    <name evidence="4" type="ORF">METZ01_LOCUS100703</name>
</gene>
<keyword evidence="3" id="KW-0812">Transmembrane</keyword>
<name>A0A381W5L1_9ZZZZ</name>